<gene>
    <name evidence="2" type="ORF">BG006_004981</name>
</gene>
<feature type="compositionally biased region" description="Polar residues" evidence="1">
    <location>
        <begin position="1"/>
        <end position="15"/>
    </location>
</feature>
<protein>
    <submittedName>
        <fullName evidence="2">Uncharacterized protein</fullName>
    </submittedName>
</protein>
<keyword evidence="3" id="KW-1185">Reference proteome</keyword>
<reference evidence="2" key="1">
    <citation type="journal article" date="2020" name="Fungal Divers.">
        <title>Resolving the Mortierellaceae phylogeny through synthesis of multi-gene phylogenetics and phylogenomics.</title>
        <authorList>
            <person name="Vandepol N."/>
            <person name="Liber J."/>
            <person name="Desiro A."/>
            <person name="Na H."/>
            <person name="Kennedy M."/>
            <person name="Barry K."/>
            <person name="Grigoriev I.V."/>
            <person name="Miller A.N."/>
            <person name="O'Donnell K."/>
            <person name="Stajich J.E."/>
            <person name="Bonito G."/>
        </authorList>
    </citation>
    <scope>NUCLEOTIDE SEQUENCE</scope>
    <source>
        <strain evidence="2">NVP1</strain>
    </source>
</reference>
<name>A0A9P5VFT1_9FUNG</name>
<dbReference type="EMBL" id="JAAAUY010002789">
    <property type="protein sequence ID" value="KAF9309780.1"/>
    <property type="molecule type" value="Genomic_DNA"/>
</dbReference>
<evidence type="ECO:0000256" key="1">
    <source>
        <dbReference type="SAM" id="MobiDB-lite"/>
    </source>
</evidence>
<sequence length="158" mass="18079">MTLSDPKSRTPSPEQQGVGPAEHVTQTPAAEDLVYDEGEIWQQLLTAEEEDFLREVQRSVAGLGPGILERWIQRNETMYTRRDPDHWRHIARADGRYRDELRDELDGDRLPERFRVAYRASVLADLEENEDGTPVTKEPEPERAPSPVPEGSDQDSTR</sequence>
<dbReference type="Proteomes" id="UP000696485">
    <property type="component" value="Unassembled WGS sequence"/>
</dbReference>
<evidence type="ECO:0000313" key="3">
    <source>
        <dbReference type="Proteomes" id="UP000696485"/>
    </source>
</evidence>
<feature type="region of interest" description="Disordered" evidence="1">
    <location>
        <begin position="1"/>
        <end position="25"/>
    </location>
</feature>
<evidence type="ECO:0000313" key="2">
    <source>
        <dbReference type="EMBL" id="KAF9309780.1"/>
    </source>
</evidence>
<accession>A0A9P5VFT1</accession>
<organism evidence="2 3">
    <name type="scientific">Podila minutissima</name>
    <dbReference type="NCBI Taxonomy" id="64525"/>
    <lineage>
        <taxon>Eukaryota</taxon>
        <taxon>Fungi</taxon>
        <taxon>Fungi incertae sedis</taxon>
        <taxon>Mucoromycota</taxon>
        <taxon>Mortierellomycotina</taxon>
        <taxon>Mortierellomycetes</taxon>
        <taxon>Mortierellales</taxon>
        <taxon>Mortierellaceae</taxon>
        <taxon>Podila</taxon>
    </lineage>
</organism>
<comment type="caution">
    <text evidence="2">The sequence shown here is derived from an EMBL/GenBank/DDBJ whole genome shotgun (WGS) entry which is preliminary data.</text>
</comment>
<feature type="region of interest" description="Disordered" evidence="1">
    <location>
        <begin position="123"/>
        <end position="158"/>
    </location>
</feature>
<feature type="non-terminal residue" evidence="2">
    <location>
        <position position="158"/>
    </location>
</feature>
<proteinExistence type="predicted"/>
<dbReference type="AlphaFoldDB" id="A0A9P5VFT1"/>